<evidence type="ECO:0000313" key="1">
    <source>
        <dbReference type="EMBL" id="MBB3021915.1"/>
    </source>
</evidence>
<evidence type="ECO:0000313" key="2">
    <source>
        <dbReference type="Proteomes" id="UP000568050"/>
    </source>
</evidence>
<dbReference type="Proteomes" id="UP000568050">
    <property type="component" value="Unassembled WGS sequence"/>
</dbReference>
<name>A0A839QQ62_9MICO</name>
<dbReference type="AlphaFoldDB" id="A0A839QQ62"/>
<keyword evidence="2" id="KW-1185">Reference proteome</keyword>
<organism evidence="1 2">
    <name type="scientific">Helcobacillus massiliensis</name>
    <dbReference type="NCBI Taxonomy" id="521392"/>
    <lineage>
        <taxon>Bacteria</taxon>
        <taxon>Bacillati</taxon>
        <taxon>Actinomycetota</taxon>
        <taxon>Actinomycetes</taxon>
        <taxon>Micrococcales</taxon>
        <taxon>Dermabacteraceae</taxon>
        <taxon>Helcobacillus</taxon>
    </lineage>
</organism>
<accession>A0A839QQ62</accession>
<sequence>MNDYIGLDPASVKKALEIVADCIQKISGSHNTCNPLILALPWWGDDCDEARVIWKELSRRIENVLELISRAQRALEEQMSGQVEASRALFGAMISAGGTNRTALPSAA</sequence>
<protein>
    <submittedName>
        <fullName evidence="1">Uncharacterized protein</fullName>
    </submittedName>
</protein>
<proteinExistence type="predicted"/>
<comment type="caution">
    <text evidence="1">The sequence shown here is derived from an EMBL/GenBank/DDBJ whole genome shotgun (WGS) entry which is preliminary data.</text>
</comment>
<dbReference type="EMBL" id="JACHWP010000001">
    <property type="protein sequence ID" value="MBB3021915.1"/>
    <property type="molecule type" value="Genomic_DNA"/>
</dbReference>
<gene>
    <name evidence="1" type="ORF">FHX50_000163</name>
</gene>
<reference evidence="1 2" key="1">
    <citation type="submission" date="2020-08" db="EMBL/GenBank/DDBJ databases">
        <title>Sequencing the genomes of 1000 actinobacteria strains.</title>
        <authorList>
            <person name="Klenk H.-P."/>
        </authorList>
    </citation>
    <scope>NUCLEOTIDE SEQUENCE [LARGE SCALE GENOMIC DNA]</scope>
    <source>
        <strain evidence="1 2">DSM 23040</strain>
    </source>
</reference>
<dbReference type="RefSeq" id="WP_183373587.1">
    <property type="nucleotide sequence ID" value="NZ_CBCSFZ010000047.1"/>
</dbReference>